<gene>
    <name evidence="2" type="ORF">HMPREF0663_11894</name>
</gene>
<proteinExistence type="predicted"/>
<sequence>MTEIEENLFDEFWKIYNRAAAEGFEQSGVPLPAGEGLGSEASFFRGNAVFAAFKVHRMQNDMAALLLDENGDLKPFEQWLKDVSPIASHQCRSWLRTEYDTAVLRARQAADWQQFRREKDILPNLRWMPSTSIHPGADHKVFWGVVRPVDDPFWDAHRPGDRWNCKCFLSSTDDPATELPDIPDESLAENGPHAGLDNNPCKDGRLFSDTHPYIAGAYKGAKKAVERFVKQLEEKDKYEPDRKFGERLQISTAADKTELKENIRAAKVLLSSFTDMTVKIRPHILVHGRKNPEYEIDGFIADRKGIESEKGIASAFKKAIGQGCEIVVIDIDAKMQRLNVRRLAGHIYWRKRDFENGTIKACYVISAGKSVKIDKAADTKEKIMKILEKLKP</sequence>
<dbReference type="EMBL" id="AEPE02000005">
    <property type="protein sequence ID" value="EFZ36981.1"/>
    <property type="molecule type" value="Genomic_DNA"/>
</dbReference>
<dbReference type="eggNOG" id="COG2369">
    <property type="taxonomic scope" value="Bacteria"/>
</dbReference>
<dbReference type="RefSeq" id="WP_004370079.1">
    <property type="nucleotide sequence ID" value="NZ_GL833119.1"/>
</dbReference>
<name>E7RRU3_9BACT</name>
<dbReference type="Proteomes" id="UP000005580">
    <property type="component" value="Unassembled WGS sequence"/>
</dbReference>
<evidence type="ECO:0000313" key="3">
    <source>
        <dbReference type="Proteomes" id="UP000005580"/>
    </source>
</evidence>
<dbReference type="Gene3D" id="3.40.1350.120">
    <property type="match status" value="1"/>
</dbReference>
<comment type="caution">
    <text evidence="2">The sequence shown here is derived from an EMBL/GenBank/DDBJ whole genome shotgun (WGS) entry which is preliminary data.</text>
</comment>
<evidence type="ECO:0000259" key="1">
    <source>
        <dbReference type="Pfam" id="PF04233"/>
    </source>
</evidence>
<feature type="domain" description="Phage head morphogenesis" evidence="1">
    <location>
        <begin position="77"/>
        <end position="169"/>
    </location>
</feature>
<protein>
    <recommendedName>
        <fullName evidence="1">Phage head morphogenesis domain-containing protein</fullName>
    </recommendedName>
</protein>
<reference evidence="2" key="1">
    <citation type="submission" date="2011-01" db="EMBL/GenBank/DDBJ databases">
        <authorList>
            <person name="Muzny D."/>
            <person name="Qin X."/>
            <person name="Buhay C."/>
            <person name="Dugan-Rocha S."/>
            <person name="Ding Y."/>
            <person name="Chen G."/>
            <person name="Hawes A."/>
            <person name="Holder M."/>
            <person name="Jhangiani S."/>
            <person name="Johnson A."/>
            <person name="Khan Z."/>
            <person name="Li Z."/>
            <person name="Liu W."/>
            <person name="Liu X."/>
            <person name="Perez L."/>
            <person name="Shen H."/>
            <person name="Wang Q."/>
            <person name="Watt J."/>
            <person name="Xi L."/>
            <person name="Xin Y."/>
            <person name="Zhou J."/>
            <person name="Deng J."/>
            <person name="Jiang H."/>
            <person name="Liu Y."/>
            <person name="Qu J."/>
            <person name="Song X.-Z."/>
            <person name="Zhang L."/>
            <person name="Villasana D."/>
            <person name="Johnson A."/>
            <person name="Liu J."/>
            <person name="Liyanage D."/>
            <person name="Lorensuhewa L."/>
            <person name="Robinson T."/>
            <person name="Song A."/>
            <person name="Song B.-B."/>
            <person name="Dinh H."/>
            <person name="Thornton R."/>
            <person name="Coyle M."/>
            <person name="Francisco L."/>
            <person name="Jackson L."/>
            <person name="Javaid M."/>
            <person name="Korchina V."/>
            <person name="Kovar C."/>
            <person name="Mata R."/>
            <person name="Mathew T."/>
            <person name="Ngo R."/>
            <person name="Nguyen L."/>
            <person name="Nguyen N."/>
            <person name="Okwuonu G."/>
            <person name="Ongeri F."/>
            <person name="Pham C."/>
            <person name="Simmons D."/>
            <person name="Wilczek-Boney K."/>
            <person name="Hale W."/>
            <person name="Jakkamsetti A."/>
            <person name="Pham P."/>
            <person name="Ruth R."/>
            <person name="San Lucas F."/>
            <person name="Warren J."/>
            <person name="Zhang J."/>
            <person name="Zhao Z."/>
            <person name="Zhou C."/>
            <person name="Zhu D."/>
            <person name="Lee S."/>
            <person name="Bess C."/>
            <person name="Blankenburg K."/>
            <person name="Forbes L."/>
            <person name="Fu Q."/>
            <person name="Gubbala S."/>
            <person name="Hirani K."/>
            <person name="Jayaseelan J.C."/>
            <person name="Lara F."/>
            <person name="Munidasa M."/>
            <person name="Palculict T."/>
            <person name="Patil S."/>
            <person name="Pu L.-L."/>
            <person name="Saada N."/>
            <person name="Tang L."/>
            <person name="Weissenberger G."/>
            <person name="Zhu Y."/>
            <person name="Hemphill L."/>
            <person name="Shang Y."/>
            <person name="Youmans B."/>
            <person name="Ayvaz T."/>
            <person name="Ross M."/>
            <person name="Santibanez J."/>
            <person name="Aqrawi P."/>
            <person name="Gross S."/>
            <person name="Joshi V."/>
            <person name="Fowler G."/>
            <person name="Nazareth L."/>
            <person name="Reid J."/>
            <person name="Worley K."/>
            <person name="Petrosino J."/>
            <person name="Highlander S."/>
            <person name="Gibbs R."/>
        </authorList>
    </citation>
    <scope>NUCLEOTIDE SEQUENCE [LARGE SCALE GENOMIC DNA]</scope>
    <source>
        <strain evidence="2">ATCC 33269</strain>
    </source>
</reference>
<dbReference type="Pfam" id="PF04233">
    <property type="entry name" value="Phage_Mu_F"/>
    <property type="match status" value="1"/>
</dbReference>
<keyword evidence="3" id="KW-1185">Reference proteome</keyword>
<dbReference type="AlphaFoldDB" id="E7RRU3"/>
<accession>E7RRU3</accession>
<dbReference type="InterPro" id="IPR006528">
    <property type="entry name" value="Phage_head_morphogenesis_dom"/>
</dbReference>
<dbReference type="STRING" id="28134.SAMN05444288_1530"/>
<dbReference type="HOGENOM" id="CLU_053517_0_0_10"/>
<organism evidence="2 3">
    <name type="scientific">Hoylesella oralis ATCC 33269</name>
    <dbReference type="NCBI Taxonomy" id="873533"/>
    <lineage>
        <taxon>Bacteria</taxon>
        <taxon>Pseudomonadati</taxon>
        <taxon>Bacteroidota</taxon>
        <taxon>Bacteroidia</taxon>
        <taxon>Bacteroidales</taxon>
        <taxon>Prevotellaceae</taxon>
        <taxon>Hoylesella</taxon>
    </lineage>
</organism>
<evidence type="ECO:0000313" key="2">
    <source>
        <dbReference type="EMBL" id="EFZ36981.1"/>
    </source>
</evidence>